<dbReference type="InterPro" id="IPR009057">
    <property type="entry name" value="Homeodomain-like_sf"/>
</dbReference>
<accession>A0A0W0Z2D0</accession>
<dbReference type="Pfam" id="PF02796">
    <property type="entry name" value="HTH_7"/>
    <property type="match status" value="1"/>
</dbReference>
<dbReference type="RefSeq" id="WP_272947142.1">
    <property type="nucleotide sequence ID" value="NZ_CAAAIH010000078.1"/>
</dbReference>
<evidence type="ECO:0000259" key="1">
    <source>
        <dbReference type="Pfam" id="PF02796"/>
    </source>
</evidence>
<evidence type="ECO:0000313" key="3">
    <source>
        <dbReference type="Proteomes" id="UP000054703"/>
    </source>
</evidence>
<dbReference type="Gene3D" id="1.10.10.60">
    <property type="entry name" value="Homeodomain-like"/>
    <property type="match status" value="1"/>
</dbReference>
<name>A0A0W0Z2D0_9GAMM</name>
<sequence>MGRQGSRPEKLTDEEKELVKTLYANKKHSIQSICEMVGGEKTTLYKYINV</sequence>
<comment type="caution">
    <text evidence="2">The sequence shown here is derived from an EMBL/GenBank/DDBJ whole genome shotgun (WGS) entry which is preliminary data.</text>
</comment>
<dbReference type="AlphaFoldDB" id="A0A0W0Z2D0"/>
<dbReference type="InterPro" id="IPR006120">
    <property type="entry name" value="Resolvase_HTH_dom"/>
</dbReference>
<reference evidence="2 3" key="1">
    <citation type="submission" date="2015-11" db="EMBL/GenBank/DDBJ databases">
        <title>Genomic analysis of 38 Legionella species identifies large and diverse effector repertoires.</title>
        <authorList>
            <person name="Burstein D."/>
            <person name="Amaro F."/>
            <person name="Zusman T."/>
            <person name="Lifshitz Z."/>
            <person name="Cohen O."/>
            <person name="Gilbert J.A."/>
            <person name="Pupko T."/>
            <person name="Shuman H.A."/>
            <person name="Segal G."/>
        </authorList>
    </citation>
    <scope>NUCLEOTIDE SEQUENCE [LARGE SCALE GENOMIC DNA]</scope>
    <source>
        <strain evidence="2 3">SC-63-C7</strain>
    </source>
</reference>
<dbReference type="GO" id="GO:0000150">
    <property type="term" value="F:DNA strand exchange activity"/>
    <property type="evidence" value="ECO:0007669"/>
    <property type="project" value="InterPro"/>
</dbReference>
<organism evidence="2 3">
    <name type="scientific">Legionella santicrucis</name>
    <dbReference type="NCBI Taxonomy" id="45074"/>
    <lineage>
        <taxon>Bacteria</taxon>
        <taxon>Pseudomonadati</taxon>
        <taxon>Pseudomonadota</taxon>
        <taxon>Gammaproteobacteria</taxon>
        <taxon>Legionellales</taxon>
        <taxon>Legionellaceae</taxon>
        <taxon>Legionella</taxon>
    </lineage>
</organism>
<keyword evidence="3" id="KW-1185">Reference proteome</keyword>
<dbReference type="GO" id="GO:0003677">
    <property type="term" value="F:DNA binding"/>
    <property type="evidence" value="ECO:0007669"/>
    <property type="project" value="InterPro"/>
</dbReference>
<proteinExistence type="predicted"/>
<dbReference type="STRING" id="45074.Lsan_1406"/>
<dbReference type="SUPFAM" id="SSF46689">
    <property type="entry name" value="Homeodomain-like"/>
    <property type="match status" value="1"/>
</dbReference>
<feature type="domain" description="Resolvase HTH" evidence="1">
    <location>
        <begin position="7"/>
        <end position="49"/>
    </location>
</feature>
<dbReference type="EMBL" id="LNYU01000029">
    <property type="protein sequence ID" value="KTD63288.1"/>
    <property type="molecule type" value="Genomic_DNA"/>
</dbReference>
<gene>
    <name evidence="2" type="ORF">Lsan_1406</name>
</gene>
<dbReference type="Proteomes" id="UP000054703">
    <property type="component" value="Unassembled WGS sequence"/>
</dbReference>
<dbReference type="PATRIC" id="fig|45074.5.peg.1497"/>
<evidence type="ECO:0000313" key="2">
    <source>
        <dbReference type="EMBL" id="KTD63288.1"/>
    </source>
</evidence>
<protein>
    <submittedName>
        <fullName evidence="2">Resolvase</fullName>
    </submittedName>
</protein>